<evidence type="ECO:0000313" key="3">
    <source>
        <dbReference type="Proteomes" id="UP000669179"/>
    </source>
</evidence>
<accession>A0A939PFJ0</accession>
<evidence type="ECO:0000259" key="1">
    <source>
        <dbReference type="Pfam" id="PF01814"/>
    </source>
</evidence>
<reference evidence="2" key="1">
    <citation type="submission" date="2021-03" db="EMBL/GenBank/DDBJ databases">
        <authorList>
            <person name="Kanchanasin P."/>
            <person name="Saeng-In P."/>
            <person name="Phongsopitanun W."/>
            <person name="Yuki M."/>
            <person name="Kudo T."/>
            <person name="Ohkuma M."/>
            <person name="Tanasupawat S."/>
        </authorList>
    </citation>
    <scope>NUCLEOTIDE SEQUENCE</scope>
    <source>
        <strain evidence="2">GKU 128</strain>
    </source>
</reference>
<dbReference type="EMBL" id="JAGEOJ010000004">
    <property type="protein sequence ID" value="MBO2447571.1"/>
    <property type="molecule type" value="Genomic_DNA"/>
</dbReference>
<evidence type="ECO:0000313" key="2">
    <source>
        <dbReference type="EMBL" id="MBO2447571.1"/>
    </source>
</evidence>
<gene>
    <name evidence="2" type="ORF">J4573_10770</name>
</gene>
<comment type="caution">
    <text evidence="2">The sequence shown here is derived from an EMBL/GenBank/DDBJ whole genome shotgun (WGS) entry which is preliminary data.</text>
</comment>
<dbReference type="CDD" id="cd12108">
    <property type="entry name" value="Hr-like"/>
    <property type="match status" value="1"/>
</dbReference>
<name>A0A939PFJ0_9ACTN</name>
<dbReference type="AlphaFoldDB" id="A0A939PFJ0"/>
<organism evidence="2 3">
    <name type="scientific">Actinomadura barringtoniae</name>
    <dbReference type="NCBI Taxonomy" id="1427535"/>
    <lineage>
        <taxon>Bacteria</taxon>
        <taxon>Bacillati</taxon>
        <taxon>Actinomycetota</taxon>
        <taxon>Actinomycetes</taxon>
        <taxon>Streptosporangiales</taxon>
        <taxon>Thermomonosporaceae</taxon>
        <taxon>Actinomadura</taxon>
    </lineage>
</organism>
<dbReference type="InterPro" id="IPR012312">
    <property type="entry name" value="Hemerythrin-like"/>
</dbReference>
<protein>
    <submittedName>
        <fullName evidence="2">Hemerythrin domain-containing protein</fullName>
    </submittedName>
</protein>
<keyword evidence="3" id="KW-1185">Reference proteome</keyword>
<proteinExistence type="predicted"/>
<sequence length="222" mass="24941">MRTSDERVDTWEMVLVHRLFRREYRLAPGLVRAVHDGDKARAATVAEYLADLTNGLHHHHAGEDDLLWPPLLERLDGNASDLVKRMEAQHHALAALLDRVEVLLPVWARTAAATARDELADVLARTSAALDEHLAEEETELLPLVPGRITRAEWDALGRRGRASLPKSPGKAFLFLGGILQEATPEERAEFVRALPPPVRLMWRLAGERIYQRGISRVRGSR</sequence>
<dbReference type="RefSeq" id="WP_208255212.1">
    <property type="nucleotide sequence ID" value="NZ_JAGEOJ010000004.1"/>
</dbReference>
<dbReference type="Pfam" id="PF01814">
    <property type="entry name" value="Hemerythrin"/>
    <property type="match status" value="1"/>
</dbReference>
<dbReference type="Gene3D" id="1.20.120.520">
    <property type="entry name" value="nmb1532 protein domain like"/>
    <property type="match status" value="1"/>
</dbReference>
<dbReference type="Proteomes" id="UP000669179">
    <property type="component" value="Unassembled WGS sequence"/>
</dbReference>
<feature type="domain" description="Hemerythrin-like" evidence="1">
    <location>
        <begin position="13"/>
        <end position="145"/>
    </location>
</feature>